<reference evidence="3" key="1">
    <citation type="submission" date="2021-12" db="EMBL/GenBank/DDBJ databases">
        <authorList>
            <person name="Martin H S."/>
        </authorList>
    </citation>
    <scope>NUCLEOTIDE SEQUENCE</scope>
</reference>
<evidence type="ECO:0000256" key="2">
    <source>
        <dbReference type="SAM" id="SignalP"/>
    </source>
</evidence>
<evidence type="ECO:0000256" key="1">
    <source>
        <dbReference type="SAM" id="MobiDB-lite"/>
    </source>
</evidence>
<name>A0A8J9U3P7_9NEOP</name>
<accession>A0A8J9U3P7</accession>
<proteinExistence type="predicted"/>
<keyword evidence="2" id="KW-0732">Signal</keyword>
<dbReference type="EMBL" id="OV170221">
    <property type="protein sequence ID" value="CAH0713346.1"/>
    <property type="molecule type" value="Genomic_DNA"/>
</dbReference>
<dbReference type="Proteomes" id="UP000838878">
    <property type="component" value="Chromosome 1"/>
</dbReference>
<dbReference type="OrthoDB" id="7460844at2759"/>
<feature type="region of interest" description="Disordered" evidence="1">
    <location>
        <begin position="30"/>
        <end position="95"/>
    </location>
</feature>
<organism evidence="3 4">
    <name type="scientific">Brenthis ino</name>
    <name type="common">lesser marbled fritillary</name>
    <dbReference type="NCBI Taxonomy" id="405034"/>
    <lineage>
        <taxon>Eukaryota</taxon>
        <taxon>Metazoa</taxon>
        <taxon>Ecdysozoa</taxon>
        <taxon>Arthropoda</taxon>
        <taxon>Hexapoda</taxon>
        <taxon>Insecta</taxon>
        <taxon>Pterygota</taxon>
        <taxon>Neoptera</taxon>
        <taxon>Endopterygota</taxon>
        <taxon>Lepidoptera</taxon>
        <taxon>Glossata</taxon>
        <taxon>Ditrysia</taxon>
        <taxon>Papilionoidea</taxon>
        <taxon>Nymphalidae</taxon>
        <taxon>Heliconiinae</taxon>
        <taxon>Argynnini</taxon>
        <taxon>Brenthis</taxon>
    </lineage>
</organism>
<feature type="non-terminal residue" evidence="3">
    <location>
        <position position="108"/>
    </location>
</feature>
<dbReference type="PROSITE" id="PS51257">
    <property type="entry name" value="PROKAR_LIPOPROTEIN"/>
    <property type="match status" value="1"/>
</dbReference>
<gene>
    <name evidence="3" type="ORF">BINO364_LOCUS518</name>
</gene>
<dbReference type="AlphaFoldDB" id="A0A8J9U3P7"/>
<protein>
    <submittedName>
        <fullName evidence="3">Uncharacterized protein</fullName>
    </submittedName>
</protein>
<feature type="chain" id="PRO_5035442384" evidence="2">
    <location>
        <begin position="20"/>
        <end position="108"/>
    </location>
</feature>
<sequence length="108" mass="11016">MRSMFFVVASLALLAACACAPEGEVIQHIPPKAEETPSAIGKDGVASPAVGDAAGSSKPIHVARSRRDLAGQESDLLPSANDGDASVFGESSNLDGRGRIKVLPAYLG</sequence>
<evidence type="ECO:0000313" key="3">
    <source>
        <dbReference type="EMBL" id="CAH0713346.1"/>
    </source>
</evidence>
<feature type="signal peptide" evidence="2">
    <location>
        <begin position="1"/>
        <end position="19"/>
    </location>
</feature>
<evidence type="ECO:0000313" key="4">
    <source>
        <dbReference type="Proteomes" id="UP000838878"/>
    </source>
</evidence>
<keyword evidence="4" id="KW-1185">Reference proteome</keyword>